<feature type="non-terminal residue" evidence="3">
    <location>
        <position position="393"/>
    </location>
</feature>
<evidence type="ECO:0000256" key="1">
    <source>
        <dbReference type="SAM" id="MobiDB-lite"/>
    </source>
</evidence>
<evidence type="ECO:0000313" key="3">
    <source>
        <dbReference type="EMBL" id="KAG7299515.1"/>
    </source>
</evidence>
<organism evidence="3 4">
    <name type="scientific">Plutella xylostella</name>
    <name type="common">Diamondback moth</name>
    <name type="synonym">Plutella maculipennis</name>
    <dbReference type="NCBI Taxonomy" id="51655"/>
    <lineage>
        <taxon>Eukaryota</taxon>
        <taxon>Metazoa</taxon>
        <taxon>Ecdysozoa</taxon>
        <taxon>Arthropoda</taxon>
        <taxon>Hexapoda</taxon>
        <taxon>Insecta</taxon>
        <taxon>Pterygota</taxon>
        <taxon>Neoptera</taxon>
        <taxon>Endopterygota</taxon>
        <taxon>Lepidoptera</taxon>
        <taxon>Glossata</taxon>
        <taxon>Ditrysia</taxon>
        <taxon>Yponomeutoidea</taxon>
        <taxon>Plutellidae</taxon>
        <taxon>Plutella</taxon>
    </lineage>
</organism>
<evidence type="ECO:0000313" key="4">
    <source>
        <dbReference type="Proteomes" id="UP000823941"/>
    </source>
</evidence>
<dbReference type="Proteomes" id="UP000823941">
    <property type="component" value="Chromosome 22"/>
</dbReference>
<feature type="compositionally biased region" description="Polar residues" evidence="1">
    <location>
        <begin position="365"/>
        <end position="393"/>
    </location>
</feature>
<reference evidence="3 4" key="1">
    <citation type="submission" date="2021-06" db="EMBL/GenBank/DDBJ databases">
        <title>A haploid diamondback moth (Plutella xylostella L.) genome assembly resolves 31 chromosomes and identifies a diamide resistance mutation.</title>
        <authorList>
            <person name="Ward C.M."/>
            <person name="Perry K.D."/>
            <person name="Baker G."/>
            <person name="Powis K."/>
            <person name="Heckel D.G."/>
            <person name="Baxter S.W."/>
        </authorList>
    </citation>
    <scope>NUCLEOTIDE SEQUENCE [LARGE SCALE GENOMIC DNA]</scope>
    <source>
        <strain evidence="3 4">LV</strain>
        <tissue evidence="3">Single pupa</tissue>
    </source>
</reference>
<feature type="domain" description="Retrotransposon gag" evidence="2">
    <location>
        <begin position="204"/>
        <end position="290"/>
    </location>
</feature>
<keyword evidence="4" id="KW-1185">Reference proteome</keyword>
<dbReference type="EMBL" id="JAHIBW010000022">
    <property type="protein sequence ID" value="KAG7299515.1"/>
    <property type="molecule type" value="Genomic_DNA"/>
</dbReference>
<comment type="caution">
    <text evidence="3">The sequence shown here is derived from an EMBL/GenBank/DDBJ whole genome shotgun (WGS) entry which is preliminary data.</text>
</comment>
<accession>A0ABQ7Q2P8</accession>
<name>A0ABQ7Q2P8_PLUXY</name>
<protein>
    <recommendedName>
        <fullName evidence="2">Retrotransposon gag domain-containing protein</fullName>
    </recommendedName>
</protein>
<feature type="region of interest" description="Disordered" evidence="1">
    <location>
        <begin position="358"/>
        <end position="393"/>
    </location>
</feature>
<dbReference type="InterPro" id="IPR005162">
    <property type="entry name" value="Retrotrans_gag_dom"/>
</dbReference>
<proteinExistence type="predicted"/>
<gene>
    <name evidence="3" type="ORF">JYU34_016478</name>
</gene>
<evidence type="ECO:0000259" key="2">
    <source>
        <dbReference type="Pfam" id="PF03732"/>
    </source>
</evidence>
<sequence>MARVIKFLSLQKPELSYEVAIRGEKADGTVEELRKQITKLCRLFPSEDILESSINIKEDIAGVNLSLDKLESFIKTLNTKPDLNVFKRAQNLASHLFHRINRIDASTSPQMLEALEVSIGRYQSLTEELGEFKFADNEPQPQTSQGNYTPTCPIPQINVTCDRGSSNDFSSLRFNGKSCARAFIIRVNEFIKARNISPNKVLSFATEIFTDEALHWFRCIKEQVSSWDQVCERLKDDFTHADYDYRFLSEIRARTQGEKENITIYLSIMAGMFSQLNRELSEEEKLEIILHNIRPAYATVLTSSPDIKDIESLRILCKNYENVQSRLSQFHEPPKITSATMAPDYAYPYHTAPSENVKSYPKPYSGNNKYPNYGQNQRSGYTNYHNKPNFQNN</sequence>
<dbReference type="Pfam" id="PF03732">
    <property type="entry name" value="Retrotrans_gag"/>
    <property type="match status" value="1"/>
</dbReference>